<proteinExistence type="predicted"/>
<sequence length="339" mass="38074">MHRPGRLETSARPIGTVENIVHAIALKGDQADPFAEERESRGLLCKSGFSDDAEPFSSEVAVEEIAVLEVLGRARKFRTRFQSLIRLEKQSTIPSSTLFHFCCTLTVFLHDREMANSMCSYPWEIPSAVKLRHFSSCIRGFKQYPSCMRSFSEKMFEHAPISLSYGLSDSKNKIRWGMIVARNYGKNAADEPSSSESVTTENTTSNDQFLSSEGMEETRPQMPKPILKRAPLTAREKLRAARVLSKYTESKPIKPAMGSKVLDALRETDKGKKRSGLPEAPTNLFDDSNRGLSKEGWKFQLPGGNDLFVVAFSFVFISTVMFATTYVVWKVGAIHFNEF</sequence>
<dbReference type="PANTHER" id="PTHR37233:SF2">
    <property type="entry name" value="TRANSMEMBRANE PROTEIN"/>
    <property type="match status" value="1"/>
</dbReference>
<keyword evidence="2" id="KW-0812">Transmembrane</keyword>
<keyword evidence="2" id="KW-1133">Transmembrane helix</keyword>
<dbReference type="OrthoDB" id="1938146at2759"/>
<evidence type="ECO:0000313" key="4">
    <source>
        <dbReference type="Proteomes" id="UP000829196"/>
    </source>
</evidence>
<feature type="region of interest" description="Disordered" evidence="1">
    <location>
        <begin position="187"/>
        <end position="224"/>
    </location>
</feature>
<organism evidence="3 4">
    <name type="scientific">Dendrobium nobile</name>
    <name type="common">Orchid</name>
    <dbReference type="NCBI Taxonomy" id="94219"/>
    <lineage>
        <taxon>Eukaryota</taxon>
        <taxon>Viridiplantae</taxon>
        <taxon>Streptophyta</taxon>
        <taxon>Embryophyta</taxon>
        <taxon>Tracheophyta</taxon>
        <taxon>Spermatophyta</taxon>
        <taxon>Magnoliopsida</taxon>
        <taxon>Liliopsida</taxon>
        <taxon>Asparagales</taxon>
        <taxon>Orchidaceae</taxon>
        <taxon>Epidendroideae</taxon>
        <taxon>Malaxideae</taxon>
        <taxon>Dendrobiinae</taxon>
        <taxon>Dendrobium</taxon>
    </lineage>
</organism>
<keyword evidence="4" id="KW-1185">Reference proteome</keyword>
<accession>A0A8T3ANQ6</accession>
<protein>
    <submittedName>
        <fullName evidence="3">Uncharacterized protein</fullName>
    </submittedName>
</protein>
<reference evidence="3" key="1">
    <citation type="journal article" date="2022" name="Front. Genet.">
        <title>Chromosome-Scale Assembly of the Dendrobium nobile Genome Provides Insights Into the Molecular Mechanism of the Biosynthesis of the Medicinal Active Ingredient of Dendrobium.</title>
        <authorList>
            <person name="Xu Q."/>
            <person name="Niu S.-C."/>
            <person name="Li K.-L."/>
            <person name="Zheng P.-J."/>
            <person name="Zhang X.-J."/>
            <person name="Jia Y."/>
            <person name="Liu Y."/>
            <person name="Niu Y.-X."/>
            <person name="Yu L.-H."/>
            <person name="Chen D.-F."/>
            <person name="Zhang G.-Q."/>
        </authorList>
    </citation>
    <scope>NUCLEOTIDE SEQUENCE</scope>
    <source>
        <tissue evidence="3">Leaf</tissue>
    </source>
</reference>
<dbReference type="GO" id="GO:0009535">
    <property type="term" value="C:chloroplast thylakoid membrane"/>
    <property type="evidence" value="ECO:0007669"/>
    <property type="project" value="TreeGrafter"/>
</dbReference>
<name>A0A8T3ANQ6_DENNO</name>
<dbReference type="EMBL" id="JAGYWB010000015">
    <property type="protein sequence ID" value="KAI0497671.1"/>
    <property type="molecule type" value="Genomic_DNA"/>
</dbReference>
<evidence type="ECO:0000256" key="2">
    <source>
        <dbReference type="SAM" id="Phobius"/>
    </source>
</evidence>
<dbReference type="Proteomes" id="UP000829196">
    <property type="component" value="Unassembled WGS sequence"/>
</dbReference>
<feature type="transmembrane region" description="Helical" evidence="2">
    <location>
        <begin position="307"/>
        <end position="329"/>
    </location>
</feature>
<comment type="caution">
    <text evidence="3">The sequence shown here is derived from an EMBL/GenBank/DDBJ whole genome shotgun (WGS) entry which is preliminary data.</text>
</comment>
<gene>
    <name evidence="3" type="ORF">KFK09_020904</name>
</gene>
<dbReference type="PANTHER" id="PTHR37233">
    <property type="entry name" value="TRANSMEMBRANE PROTEIN"/>
    <property type="match status" value="1"/>
</dbReference>
<feature type="compositionally biased region" description="Low complexity" evidence="1">
    <location>
        <begin position="194"/>
        <end position="206"/>
    </location>
</feature>
<evidence type="ECO:0000313" key="3">
    <source>
        <dbReference type="EMBL" id="KAI0497671.1"/>
    </source>
</evidence>
<evidence type="ECO:0000256" key="1">
    <source>
        <dbReference type="SAM" id="MobiDB-lite"/>
    </source>
</evidence>
<keyword evidence="2" id="KW-0472">Membrane</keyword>
<dbReference type="AlphaFoldDB" id="A0A8T3ANQ6"/>